<reference evidence="2" key="1">
    <citation type="submission" date="2019-08" db="EMBL/GenBank/DDBJ databases">
        <title>Limnoglobus roseus gen. nov., sp. nov., a novel freshwater planctomycete with a giant genome from the family Gemmataceae.</title>
        <authorList>
            <person name="Kulichevskaya I.S."/>
            <person name="Naumoff D.G."/>
            <person name="Miroshnikov K."/>
            <person name="Ivanova A."/>
            <person name="Philippov D.A."/>
            <person name="Hakobyan A."/>
            <person name="Rijpstra I.C."/>
            <person name="Sinninghe Damste J.S."/>
            <person name="Liesack W."/>
            <person name="Dedysh S.N."/>
        </authorList>
    </citation>
    <scope>NUCLEOTIDE SEQUENCE [LARGE SCALE GENOMIC DNA]</scope>
    <source>
        <strain evidence="2">PX52</strain>
    </source>
</reference>
<dbReference type="AlphaFoldDB" id="A0A5C1ACV3"/>
<proteinExistence type="predicted"/>
<dbReference type="Proteomes" id="UP000324974">
    <property type="component" value="Chromosome"/>
</dbReference>
<dbReference type="EMBL" id="CP042425">
    <property type="protein sequence ID" value="QEL17131.1"/>
    <property type="molecule type" value="Genomic_DNA"/>
</dbReference>
<dbReference type="KEGG" id="lrs:PX52LOC_04112"/>
<organism evidence="1 2">
    <name type="scientific">Limnoglobus roseus</name>
    <dbReference type="NCBI Taxonomy" id="2598579"/>
    <lineage>
        <taxon>Bacteria</taxon>
        <taxon>Pseudomonadati</taxon>
        <taxon>Planctomycetota</taxon>
        <taxon>Planctomycetia</taxon>
        <taxon>Gemmatales</taxon>
        <taxon>Gemmataceae</taxon>
        <taxon>Limnoglobus</taxon>
    </lineage>
</organism>
<protein>
    <submittedName>
        <fullName evidence="1">Cytoplasmic protein</fullName>
    </submittedName>
</protein>
<name>A0A5C1ACV3_9BACT</name>
<evidence type="ECO:0000313" key="2">
    <source>
        <dbReference type="Proteomes" id="UP000324974"/>
    </source>
</evidence>
<sequence>MVRCAIPRQHQAPPPHSGEIFEPKTVVDKVDVASDTQMCLPVVFDFVTREVIWANIALTGNPRWVSNVAGNLRGVSKYFKQRHARHDECCLFRVGYSFQAGL</sequence>
<keyword evidence="2" id="KW-1185">Reference proteome</keyword>
<evidence type="ECO:0000313" key="1">
    <source>
        <dbReference type="EMBL" id="QEL17131.1"/>
    </source>
</evidence>
<accession>A0A5C1ACV3</accession>
<gene>
    <name evidence="1" type="ORF">PX52LOC_04112</name>
</gene>